<dbReference type="Proteomes" id="UP001139150">
    <property type="component" value="Unassembled WGS sequence"/>
</dbReference>
<dbReference type="RefSeq" id="WP_250094734.1">
    <property type="nucleotide sequence ID" value="NZ_JAKRYL010000002.1"/>
</dbReference>
<comment type="similarity">
    <text evidence="1 3">Belongs to the gamma-glutamylcyclotransferase family.</text>
</comment>
<sequence length="131" mass="15114">MSEQTYLVFVYGTLRKGGANAHYLNEAKVISLTSWALGELHDTGYGYPVLKDNQERKVSGELYEVTTDELVQLDQLEDYVSGRKSNEYERVVRTVYTEEGEREAFVYIAGKQLSDCYNTIEENDWILYTKC</sequence>
<gene>
    <name evidence="5" type="ORF">MF646_01545</name>
</gene>
<comment type="caution">
    <text evidence="5">The sequence shown here is derived from an EMBL/GenBank/DDBJ whole genome shotgun (WGS) entry which is preliminary data.</text>
</comment>
<dbReference type="Gene3D" id="3.10.490.10">
    <property type="entry name" value="Gamma-glutamyl cyclotransferase-like"/>
    <property type="match status" value="1"/>
</dbReference>
<proteinExistence type="inferred from homology"/>
<evidence type="ECO:0000259" key="4">
    <source>
        <dbReference type="Pfam" id="PF06094"/>
    </source>
</evidence>
<name>A0A9X2A344_9BACI</name>
<organism evidence="5 6">
    <name type="scientific">Halalkalibacter alkaliphilus</name>
    <dbReference type="NCBI Taxonomy" id="2917993"/>
    <lineage>
        <taxon>Bacteria</taxon>
        <taxon>Bacillati</taxon>
        <taxon>Bacillota</taxon>
        <taxon>Bacilli</taxon>
        <taxon>Bacillales</taxon>
        <taxon>Bacillaceae</taxon>
        <taxon>Halalkalibacter</taxon>
    </lineage>
</organism>
<evidence type="ECO:0000313" key="6">
    <source>
        <dbReference type="Proteomes" id="UP001139150"/>
    </source>
</evidence>
<evidence type="ECO:0000313" key="5">
    <source>
        <dbReference type="EMBL" id="MCL7745793.1"/>
    </source>
</evidence>
<dbReference type="GO" id="GO:0061929">
    <property type="term" value="F:gamma-glutamylaminecyclotransferase activity"/>
    <property type="evidence" value="ECO:0007669"/>
    <property type="project" value="InterPro"/>
</dbReference>
<dbReference type="EMBL" id="JAKRYL010000002">
    <property type="protein sequence ID" value="MCL7745793.1"/>
    <property type="molecule type" value="Genomic_DNA"/>
</dbReference>
<keyword evidence="6" id="KW-1185">Reference proteome</keyword>
<protein>
    <recommendedName>
        <fullName evidence="3">Gamma-glutamylcyclotransferase family protein</fullName>
    </recommendedName>
</protein>
<feature type="active site" description="Proton acceptor" evidence="2">
    <location>
        <position position="77"/>
    </location>
</feature>
<accession>A0A9X2A344</accession>
<dbReference type="InterPro" id="IPR009288">
    <property type="entry name" value="AIG2-like_dom"/>
</dbReference>
<dbReference type="CDD" id="cd06661">
    <property type="entry name" value="GGCT_like"/>
    <property type="match status" value="1"/>
</dbReference>
<reference evidence="5" key="1">
    <citation type="submission" date="2022-02" db="EMBL/GenBank/DDBJ databases">
        <title>Halalkalibacter sp. nov. isolated from Lonar Lake, India.</title>
        <authorList>
            <person name="Joshi A."/>
            <person name="Thite S."/>
            <person name="Lodha T."/>
        </authorList>
    </citation>
    <scope>NUCLEOTIDE SEQUENCE</scope>
    <source>
        <strain evidence="5">MEB205</strain>
    </source>
</reference>
<dbReference type="GO" id="GO:0005829">
    <property type="term" value="C:cytosol"/>
    <property type="evidence" value="ECO:0007669"/>
    <property type="project" value="TreeGrafter"/>
</dbReference>
<dbReference type="PANTHER" id="PTHR12510:SF4">
    <property type="entry name" value="GAMMA-GLUTAMYLAMINECYCLOTRANSFERASE"/>
    <property type="match status" value="1"/>
</dbReference>
<dbReference type="PANTHER" id="PTHR12510">
    <property type="entry name" value="TROPONIN C-AKIN-1 PROTEIN"/>
    <property type="match status" value="1"/>
</dbReference>
<dbReference type="InterPro" id="IPR036568">
    <property type="entry name" value="GGCT-like_sf"/>
</dbReference>
<dbReference type="SUPFAM" id="SSF110857">
    <property type="entry name" value="Gamma-glutamyl cyclotransferase-like"/>
    <property type="match status" value="1"/>
</dbReference>
<dbReference type="AlphaFoldDB" id="A0A9X2A344"/>
<dbReference type="InterPro" id="IPR013024">
    <property type="entry name" value="GGCT-like"/>
</dbReference>
<feature type="domain" description="Gamma-glutamylcyclotransferase AIG2-like" evidence="4">
    <location>
        <begin position="8"/>
        <end position="125"/>
    </location>
</feature>
<dbReference type="Pfam" id="PF06094">
    <property type="entry name" value="GGACT"/>
    <property type="match status" value="1"/>
</dbReference>
<evidence type="ECO:0000256" key="1">
    <source>
        <dbReference type="ARBA" id="ARBA00008861"/>
    </source>
</evidence>
<dbReference type="InterPro" id="IPR039126">
    <property type="entry name" value="GGACT"/>
</dbReference>
<evidence type="ECO:0000256" key="2">
    <source>
        <dbReference type="PIRSR" id="PIRSR639126-1"/>
    </source>
</evidence>
<evidence type="ECO:0000256" key="3">
    <source>
        <dbReference type="RuleBase" id="RU367036"/>
    </source>
</evidence>